<dbReference type="CDD" id="cd06450">
    <property type="entry name" value="DOPA_deC_like"/>
    <property type="match status" value="1"/>
</dbReference>
<dbReference type="Gene3D" id="3.90.1150.10">
    <property type="entry name" value="Aspartate Aminotransferase, domain 1"/>
    <property type="match status" value="1"/>
</dbReference>
<keyword evidence="5 6" id="KW-0456">Lyase</keyword>
<evidence type="ECO:0000256" key="2">
    <source>
        <dbReference type="ARBA" id="ARBA00009533"/>
    </source>
</evidence>
<keyword evidence="8" id="KW-1185">Reference proteome</keyword>
<dbReference type="Gene3D" id="3.40.640.10">
    <property type="entry name" value="Type I PLP-dependent aspartate aminotransferase-like (Major domain)"/>
    <property type="match status" value="1"/>
</dbReference>
<dbReference type="InterPro" id="IPR015424">
    <property type="entry name" value="PyrdxlP-dep_Trfase"/>
</dbReference>
<dbReference type="PROSITE" id="PS00392">
    <property type="entry name" value="DDC_GAD_HDC_YDC"/>
    <property type="match status" value="1"/>
</dbReference>
<evidence type="ECO:0000256" key="5">
    <source>
        <dbReference type="ARBA" id="ARBA00023239"/>
    </source>
</evidence>
<dbReference type="EMBL" id="BMCJ01000013">
    <property type="protein sequence ID" value="GGD04725.1"/>
    <property type="molecule type" value="Genomic_DNA"/>
</dbReference>
<comment type="cofactor">
    <cofactor evidence="1 6">
        <name>pyridoxal 5'-phosphate</name>
        <dbReference type="ChEBI" id="CHEBI:597326"/>
    </cofactor>
</comment>
<evidence type="ECO:0000256" key="1">
    <source>
        <dbReference type="ARBA" id="ARBA00001933"/>
    </source>
</evidence>
<keyword evidence="3" id="KW-0210">Decarboxylase</keyword>
<evidence type="ECO:0000313" key="8">
    <source>
        <dbReference type="Proteomes" id="UP000619534"/>
    </source>
</evidence>
<organism evidence="7 8">
    <name type="scientific">Thalassobacillus devorans</name>
    <dbReference type="NCBI Taxonomy" id="279813"/>
    <lineage>
        <taxon>Bacteria</taxon>
        <taxon>Bacillati</taxon>
        <taxon>Bacillota</taxon>
        <taxon>Bacilli</taxon>
        <taxon>Bacillales</taxon>
        <taxon>Bacillaceae</taxon>
        <taxon>Thalassobacillus</taxon>
    </lineage>
</organism>
<sequence length="514" mass="58053">MNFAFKAESVENRPINQSSRQYDNFFLHGESTESYQHIVQQVSEKLAEVMNKLEDPYSGKSPSSLYQELNKLSVFSYEGESIESLLKDINDTLLMSNIHIAHQKSVAHLHCPPLVSALAAEMVINAFNPSMDSWDQSPAATYLEQEMIQWLLHRFGYDSEADGVFTSGGTQSNYTGLLIARDSFCKKIFGVDVQKQGLPKQFQRMRILCSEDAHFTVKKSASQLGLGEESVVSIRTDKNHRLCTADLNRKLEELDKEQLLPFALVATCGTTDFGSIDPLSDMAAIAKKHGLWLHVDAAFGGALILSHQHRSKLRGIEKADSITVDFHKLFYQPISCGAFLLKNGEEFRYLQHHADYLNPEEDEEIGIVNLVNKSVQTTRRFDALKLFFSLRMVGTKQYGDMIDHTLFLASSAACYIDGMVNMKVINVDPELNTIVFRFVPSVSDTVDLNQVNRNIQKHLLYTGKAVLAKTTIKGEVCLKFTLLNPRTKLEDLKEILADIHEFGELELEKWRFPV</sequence>
<dbReference type="InterPro" id="IPR021115">
    <property type="entry name" value="Pyridoxal-P_BS"/>
</dbReference>
<comment type="similarity">
    <text evidence="2 6">Belongs to the group II decarboxylase family.</text>
</comment>
<dbReference type="RefSeq" id="WP_208416569.1">
    <property type="nucleotide sequence ID" value="NZ_BMCJ01000013.1"/>
</dbReference>
<dbReference type="InterPro" id="IPR015421">
    <property type="entry name" value="PyrdxlP-dep_Trfase_major"/>
</dbReference>
<name>A0ABQ1PVI2_9BACI</name>
<protein>
    <submittedName>
        <fullName evidence="7">L-2,4-diaminobutyrate decarboxylase</fullName>
    </submittedName>
</protein>
<dbReference type="Pfam" id="PF00282">
    <property type="entry name" value="Pyridoxal_deC"/>
    <property type="match status" value="1"/>
</dbReference>
<dbReference type="InterPro" id="IPR002129">
    <property type="entry name" value="PyrdxlP-dep_de-COase"/>
</dbReference>
<evidence type="ECO:0000256" key="3">
    <source>
        <dbReference type="ARBA" id="ARBA00022793"/>
    </source>
</evidence>
<gene>
    <name evidence="7" type="ORF">GCM10007216_39190</name>
</gene>
<proteinExistence type="inferred from homology"/>
<evidence type="ECO:0000313" key="7">
    <source>
        <dbReference type="EMBL" id="GGD04725.1"/>
    </source>
</evidence>
<dbReference type="SUPFAM" id="SSF53383">
    <property type="entry name" value="PLP-dependent transferases"/>
    <property type="match status" value="1"/>
</dbReference>
<dbReference type="InterPro" id="IPR015422">
    <property type="entry name" value="PyrdxlP-dep_Trfase_small"/>
</dbReference>
<dbReference type="Gene3D" id="1.20.1650.10">
    <property type="entry name" value="PLP-dependent transferases"/>
    <property type="match status" value="1"/>
</dbReference>
<keyword evidence="4 6" id="KW-0663">Pyridoxal phosphate</keyword>
<accession>A0ABQ1PVI2</accession>
<reference evidence="8" key="1">
    <citation type="journal article" date="2019" name="Int. J. Syst. Evol. Microbiol.">
        <title>The Global Catalogue of Microorganisms (GCM) 10K type strain sequencing project: providing services to taxonomists for standard genome sequencing and annotation.</title>
        <authorList>
            <consortium name="The Broad Institute Genomics Platform"/>
            <consortium name="The Broad Institute Genome Sequencing Center for Infectious Disease"/>
            <person name="Wu L."/>
            <person name="Ma J."/>
        </authorList>
    </citation>
    <scope>NUCLEOTIDE SEQUENCE [LARGE SCALE GENOMIC DNA]</scope>
    <source>
        <strain evidence="8">CCM 7282</strain>
    </source>
</reference>
<dbReference type="PANTHER" id="PTHR45677:SF8">
    <property type="entry name" value="CYSTEINE SULFINIC ACID DECARBOXYLASE"/>
    <property type="match status" value="1"/>
</dbReference>
<dbReference type="Proteomes" id="UP000619534">
    <property type="component" value="Unassembled WGS sequence"/>
</dbReference>
<dbReference type="PANTHER" id="PTHR45677">
    <property type="entry name" value="GLUTAMATE DECARBOXYLASE-RELATED"/>
    <property type="match status" value="1"/>
</dbReference>
<evidence type="ECO:0000256" key="4">
    <source>
        <dbReference type="ARBA" id="ARBA00022898"/>
    </source>
</evidence>
<evidence type="ECO:0000256" key="6">
    <source>
        <dbReference type="RuleBase" id="RU000382"/>
    </source>
</evidence>
<comment type="caution">
    <text evidence="7">The sequence shown here is derived from an EMBL/GenBank/DDBJ whole genome shotgun (WGS) entry which is preliminary data.</text>
</comment>